<sequence>MAIPIRYIVQVTLVIFLVSVTSSRGDSDGAVSDEGSQDDSGAFLSTVIENFLATNLGDKEPDPEKLSELVTKEVQETIQELTVNLPKLLQNPFSYIAEIFLHIAAVVLAIVSFVPPLALPARVVALILSVLSILIGSSGPINSEYLSEL</sequence>
<dbReference type="AlphaFoldDB" id="A0A067QW32"/>
<dbReference type="InParanoid" id="A0A067QW32"/>
<keyword evidence="4" id="KW-1185">Reference proteome</keyword>
<proteinExistence type="predicted"/>
<keyword evidence="1" id="KW-0812">Transmembrane</keyword>
<evidence type="ECO:0000256" key="2">
    <source>
        <dbReference type="SAM" id="SignalP"/>
    </source>
</evidence>
<feature type="transmembrane region" description="Helical" evidence="1">
    <location>
        <begin position="121"/>
        <end position="141"/>
    </location>
</feature>
<feature type="signal peptide" evidence="2">
    <location>
        <begin position="1"/>
        <end position="25"/>
    </location>
</feature>
<evidence type="ECO:0000313" key="3">
    <source>
        <dbReference type="EMBL" id="KDR08735.1"/>
    </source>
</evidence>
<feature type="transmembrane region" description="Helical" evidence="1">
    <location>
        <begin position="93"/>
        <end position="114"/>
    </location>
</feature>
<feature type="chain" id="PRO_5001648220" evidence="2">
    <location>
        <begin position="26"/>
        <end position="149"/>
    </location>
</feature>
<evidence type="ECO:0000313" key="4">
    <source>
        <dbReference type="Proteomes" id="UP000027135"/>
    </source>
</evidence>
<evidence type="ECO:0000256" key="1">
    <source>
        <dbReference type="SAM" id="Phobius"/>
    </source>
</evidence>
<keyword evidence="2" id="KW-0732">Signal</keyword>
<dbReference type="EMBL" id="KK853303">
    <property type="protein sequence ID" value="KDR08735.1"/>
    <property type="molecule type" value="Genomic_DNA"/>
</dbReference>
<keyword evidence="1" id="KW-0472">Membrane</keyword>
<keyword evidence="1" id="KW-1133">Transmembrane helix</keyword>
<accession>A0A067QW32</accession>
<reference evidence="3 4" key="1">
    <citation type="journal article" date="2014" name="Nat. Commun.">
        <title>Molecular traces of alternative social organization in a termite genome.</title>
        <authorList>
            <person name="Terrapon N."/>
            <person name="Li C."/>
            <person name="Robertson H.M."/>
            <person name="Ji L."/>
            <person name="Meng X."/>
            <person name="Booth W."/>
            <person name="Chen Z."/>
            <person name="Childers C.P."/>
            <person name="Glastad K.M."/>
            <person name="Gokhale K."/>
            <person name="Gowin J."/>
            <person name="Gronenberg W."/>
            <person name="Hermansen R.A."/>
            <person name="Hu H."/>
            <person name="Hunt B.G."/>
            <person name="Huylmans A.K."/>
            <person name="Khalil S.M."/>
            <person name="Mitchell R.D."/>
            <person name="Munoz-Torres M.C."/>
            <person name="Mustard J.A."/>
            <person name="Pan H."/>
            <person name="Reese J.T."/>
            <person name="Scharf M.E."/>
            <person name="Sun F."/>
            <person name="Vogel H."/>
            <person name="Xiao J."/>
            <person name="Yang W."/>
            <person name="Yang Z."/>
            <person name="Yang Z."/>
            <person name="Zhou J."/>
            <person name="Zhu J."/>
            <person name="Brent C.S."/>
            <person name="Elsik C.G."/>
            <person name="Goodisman M.A."/>
            <person name="Liberles D.A."/>
            <person name="Roe R.M."/>
            <person name="Vargo E.L."/>
            <person name="Vilcinskas A."/>
            <person name="Wang J."/>
            <person name="Bornberg-Bauer E."/>
            <person name="Korb J."/>
            <person name="Zhang G."/>
            <person name="Liebig J."/>
        </authorList>
    </citation>
    <scope>NUCLEOTIDE SEQUENCE [LARGE SCALE GENOMIC DNA]</scope>
    <source>
        <tissue evidence="3">Whole organism</tissue>
    </source>
</reference>
<protein>
    <submittedName>
        <fullName evidence="3">Uncharacterized protein</fullName>
    </submittedName>
</protein>
<dbReference type="Proteomes" id="UP000027135">
    <property type="component" value="Unassembled WGS sequence"/>
</dbReference>
<gene>
    <name evidence="3" type="ORF">L798_01139</name>
</gene>
<name>A0A067QW32_ZOONE</name>
<organism evidence="3 4">
    <name type="scientific">Zootermopsis nevadensis</name>
    <name type="common">Dampwood termite</name>
    <dbReference type="NCBI Taxonomy" id="136037"/>
    <lineage>
        <taxon>Eukaryota</taxon>
        <taxon>Metazoa</taxon>
        <taxon>Ecdysozoa</taxon>
        <taxon>Arthropoda</taxon>
        <taxon>Hexapoda</taxon>
        <taxon>Insecta</taxon>
        <taxon>Pterygota</taxon>
        <taxon>Neoptera</taxon>
        <taxon>Polyneoptera</taxon>
        <taxon>Dictyoptera</taxon>
        <taxon>Blattodea</taxon>
        <taxon>Blattoidea</taxon>
        <taxon>Termitoidae</taxon>
        <taxon>Termopsidae</taxon>
        <taxon>Zootermopsis</taxon>
    </lineage>
</organism>